<name>A0AAD6WPQ1_9AGAR</name>
<evidence type="ECO:0000313" key="2">
    <source>
        <dbReference type="EMBL" id="KAJ7020647.1"/>
    </source>
</evidence>
<dbReference type="Proteomes" id="UP001218188">
    <property type="component" value="Unassembled WGS sequence"/>
</dbReference>
<keyword evidence="3" id="KW-1185">Reference proteome</keyword>
<feature type="region of interest" description="Disordered" evidence="1">
    <location>
        <begin position="212"/>
        <end position="239"/>
    </location>
</feature>
<feature type="region of interest" description="Disordered" evidence="1">
    <location>
        <begin position="1"/>
        <end position="104"/>
    </location>
</feature>
<evidence type="ECO:0000313" key="3">
    <source>
        <dbReference type="Proteomes" id="UP001218188"/>
    </source>
</evidence>
<comment type="caution">
    <text evidence="2">The sequence shown here is derived from an EMBL/GenBank/DDBJ whole genome shotgun (WGS) entry which is preliminary data.</text>
</comment>
<feature type="compositionally biased region" description="Basic and acidic residues" evidence="1">
    <location>
        <begin position="228"/>
        <end position="239"/>
    </location>
</feature>
<feature type="compositionally biased region" description="Basic residues" evidence="1">
    <location>
        <begin position="1"/>
        <end position="12"/>
    </location>
</feature>
<gene>
    <name evidence="2" type="ORF">C8F04DRAFT_1196396</name>
</gene>
<evidence type="ECO:0000256" key="1">
    <source>
        <dbReference type="SAM" id="MobiDB-lite"/>
    </source>
</evidence>
<dbReference type="EMBL" id="JARJCM010000256">
    <property type="protein sequence ID" value="KAJ7020647.1"/>
    <property type="molecule type" value="Genomic_DNA"/>
</dbReference>
<feature type="compositionally biased region" description="Basic and acidic residues" evidence="1">
    <location>
        <begin position="141"/>
        <end position="156"/>
    </location>
</feature>
<feature type="compositionally biased region" description="Basic and acidic residues" evidence="1">
    <location>
        <begin position="22"/>
        <end position="44"/>
    </location>
</feature>
<organism evidence="2 3">
    <name type="scientific">Mycena alexandri</name>
    <dbReference type="NCBI Taxonomy" id="1745969"/>
    <lineage>
        <taxon>Eukaryota</taxon>
        <taxon>Fungi</taxon>
        <taxon>Dikarya</taxon>
        <taxon>Basidiomycota</taxon>
        <taxon>Agaricomycotina</taxon>
        <taxon>Agaricomycetes</taxon>
        <taxon>Agaricomycetidae</taxon>
        <taxon>Agaricales</taxon>
        <taxon>Marasmiineae</taxon>
        <taxon>Mycenaceae</taxon>
        <taxon>Mycena</taxon>
    </lineage>
</organism>
<protein>
    <submittedName>
        <fullName evidence="2">Uncharacterized protein</fullName>
    </submittedName>
</protein>
<sequence length="239" mass="27028">MQVSRKKIKSIIRGRESAPSTRRWEVRWRSGRQRQSEESEAVRDVDDEEGKDGREYIAPLSHHSISKDTRTWEPSTHHARTCDVSALSPCKSSSPTPGVGTQSGIHSTIFADARTISSSQTNPKPAPPEDEANACSVRIRNPRDSKETAPYKHYTDGADEGDETATKTQGMMDDHRLCVSSPASWGTILWFQRVASVRQRMRRRRSTEIPVCAGSLPTPFPLRKRHEDKKGERDVRFKF</sequence>
<proteinExistence type="predicted"/>
<feature type="compositionally biased region" description="Polar residues" evidence="1">
    <location>
        <begin position="90"/>
        <end position="104"/>
    </location>
</feature>
<reference evidence="2" key="1">
    <citation type="submission" date="2023-03" db="EMBL/GenBank/DDBJ databases">
        <title>Massive genome expansion in bonnet fungi (Mycena s.s.) driven by repeated elements and novel gene families across ecological guilds.</title>
        <authorList>
            <consortium name="Lawrence Berkeley National Laboratory"/>
            <person name="Harder C.B."/>
            <person name="Miyauchi S."/>
            <person name="Viragh M."/>
            <person name="Kuo A."/>
            <person name="Thoen E."/>
            <person name="Andreopoulos B."/>
            <person name="Lu D."/>
            <person name="Skrede I."/>
            <person name="Drula E."/>
            <person name="Henrissat B."/>
            <person name="Morin E."/>
            <person name="Kohler A."/>
            <person name="Barry K."/>
            <person name="LaButti K."/>
            <person name="Morin E."/>
            <person name="Salamov A."/>
            <person name="Lipzen A."/>
            <person name="Mereny Z."/>
            <person name="Hegedus B."/>
            <person name="Baldrian P."/>
            <person name="Stursova M."/>
            <person name="Weitz H."/>
            <person name="Taylor A."/>
            <person name="Grigoriev I.V."/>
            <person name="Nagy L.G."/>
            <person name="Martin F."/>
            <person name="Kauserud H."/>
        </authorList>
    </citation>
    <scope>NUCLEOTIDE SEQUENCE</scope>
    <source>
        <strain evidence="2">CBHHK200</strain>
    </source>
</reference>
<dbReference type="AlphaFoldDB" id="A0AAD6WPQ1"/>
<feature type="region of interest" description="Disordered" evidence="1">
    <location>
        <begin position="139"/>
        <end position="166"/>
    </location>
</feature>
<accession>A0AAD6WPQ1</accession>